<dbReference type="AlphaFoldDB" id="A0A926DVS8"/>
<accession>A0A926DVS8</accession>
<reference evidence="1" key="1">
    <citation type="submission" date="2020-08" db="EMBL/GenBank/DDBJ databases">
        <title>Genome public.</title>
        <authorList>
            <person name="Liu C."/>
            <person name="Sun Q."/>
        </authorList>
    </citation>
    <scope>NUCLEOTIDE SEQUENCE</scope>
    <source>
        <strain evidence="1">NSJ-31</strain>
    </source>
</reference>
<gene>
    <name evidence="1" type="ORF">H8711_01570</name>
</gene>
<name>A0A926DVS8_9FIRM</name>
<proteinExistence type="predicted"/>
<sequence>MKNNSNMPNLSQGQIDLLLRMASQKMGVAPDKLKAQLQRGELPQGVNTANVQQILNDPKRLEELLNSDRAKRTLQSLMNNNG</sequence>
<dbReference type="EMBL" id="JACRST010000001">
    <property type="protein sequence ID" value="MBC8545626.1"/>
    <property type="molecule type" value="Genomic_DNA"/>
</dbReference>
<dbReference type="RefSeq" id="WP_249281778.1">
    <property type="nucleotide sequence ID" value="NZ_JACRST010000001.1"/>
</dbReference>
<protein>
    <submittedName>
        <fullName evidence="1">Uncharacterized protein</fullName>
    </submittedName>
</protein>
<evidence type="ECO:0000313" key="2">
    <source>
        <dbReference type="Proteomes" id="UP000653127"/>
    </source>
</evidence>
<organism evidence="1 2">
    <name type="scientific">Ligaoa zhengdingensis</name>
    <dbReference type="NCBI Taxonomy" id="2763658"/>
    <lineage>
        <taxon>Bacteria</taxon>
        <taxon>Bacillati</taxon>
        <taxon>Bacillota</taxon>
        <taxon>Clostridia</taxon>
        <taxon>Eubacteriales</taxon>
        <taxon>Oscillospiraceae</taxon>
        <taxon>Ligaoa</taxon>
    </lineage>
</organism>
<dbReference type="Proteomes" id="UP000653127">
    <property type="component" value="Unassembled WGS sequence"/>
</dbReference>
<keyword evidence="2" id="KW-1185">Reference proteome</keyword>
<comment type="caution">
    <text evidence="1">The sequence shown here is derived from an EMBL/GenBank/DDBJ whole genome shotgun (WGS) entry which is preliminary data.</text>
</comment>
<evidence type="ECO:0000313" key="1">
    <source>
        <dbReference type="EMBL" id="MBC8545626.1"/>
    </source>
</evidence>